<name>A0A4Q6Y5E0_9SPHN</name>
<evidence type="ECO:0000259" key="19">
    <source>
        <dbReference type="PROSITE" id="PS50109"/>
    </source>
</evidence>
<evidence type="ECO:0000256" key="11">
    <source>
        <dbReference type="ARBA" id="ARBA00022840"/>
    </source>
</evidence>
<keyword evidence="11" id="KW-0067">ATP-binding</keyword>
<dbReference type="InterPro" id="IPR036890">
    <property type="entry name" value="HATPase_C_sf"/>
</dbReference>
<dbReference type="InterPro" id="IPR005467">
    <property type="entry name" value="His_kinase_dom"/>
</dbReference>
<dbReference type="Pfam" id="PF02743">
    <property type="entry name" value="dCache_1"/>
    <property type="match status" value="1"/>
</dbReference>
<dbReference type="SMART" id="SM00387">
    <property type="entry name" value="HATPase_c"/>
    <property type="match status" value="1"/>
</dbReference>
<dbReference type="InterPro" id="IPR036097">
    <property type="entry name" value="HisK_dim/P_sf"/>
</dbReference>
<keyword evidence="14 18" id="KW-0472">Membrane</keyword>
<dbReference type="PIRSF" id="PIRSF036431">
    <property type="entry name" value="STHK_DctB"/>
    <property type="match status" value="1"/>
</dbReference>
<keyword evidence="9" id="KW-0547">Nucleotide-binding</keyword>
<keyword evidence="7" id="KW-0808">Transferase</keyword>
<reference evidence="20 21" key="1">
    <citation type="submission" date="2019-02" db="EMBL/GenBank/DDBJ databases">
        <authorList>
            <person name="Li Y."/>
        </authorList>
    </citation>
    <scope>NUCLEOTIDE SEQUENCE [LARGE SCALE GENOMIC DNA]</scope>
    <source>
        <strain evidence="20 21">3-7</strain>
    </source>
</reference>
<evidence type="ECO:0000256" key="4">
    <source>
        <dbReference type="ARBA" id="ARBA00022475"/>
    </source>
</evidence>
<organism evidence="20 21">
    <name type="scientific">Sphingomonas populi</name>
    <dbReference type="NCBI Taxonomy" id="2484750"/>
    <lineage>
        <taxon>Bacteria</taxon>
        <taxon>Pseudomonadati</taxon>
        <taxon>Pseudomonadota</taxon>
        <taxon>Alphaproteobacteria</taxon>
        <taxon>Sphingomonadales</taxon>
        <taxon>Sphingomonadaceae</taxon>
        <taxon>Sphingomonas</taxon>
    </lineage>
</organism>
<dbReference type="FunFam" id="1.10.287.130:FF:000049">
    <property type="entry name" value="C4-dicarboxylate transport sensor protein DctB"/>
    <property type="match status" value="1"/>
</dbReference>
<evidence type="ECO:0000256" key="9">
    <source>
        <dbReference type="ARBA" id="ARBA00022741"/>
    </source>
</evidence>
<protein>
    <recommendedName>
        <fullName evidence="16">C4-dicarboxylate transport sensor protein DctB</fullName>
        <ecNumber evidence="3">2.7.13.3</ecNumber>
    </recommendedName>
</protein>
<dbReference type="GO" id="GO:0005886">
    <property type="term" value="C:plasma membrane"/>
    <property type="evidence" value="ECO:0007669"/>
    <property type="project" value="UniProtKB-SubCell"/>
</dbReference>
<evidence type="ECO:0000256" key="5">
    <source>
        <dbReference type="ARBA" id="ARBA00022519"/>
    </source>
</evidence>
<dbReference type="SUPFAM" id="SSF47384">
    <property type="entry name" value="Homodimeric domain of signal transducing histidine kinase"/>
    <property type="match status" value="1"/>
</dbReference>
<dbReference type="SUPFAM" id="SSF103190">
    <property type="entry name" value="Sensory domain-like"/>
    <property type="match status" value="1"/>
</dbReference>
<keyword evidence="4" id="KW-1003">Cell membrane</keyword>
<evidence type="ECO:0000256" key="15">
    <source>
        <dbReference type="ARBA" id="ARBA00059004"/>
    </source>
</evidence>
<keyword evidence="5" id="KW-0997">Cell inner membrane</keyword>
<dbReference type="InterPro" id="IPR003594">
    <property type="entry name" value="HATPase_dom"/>
</dbReference>
<accession>A0A4Q6Y5E0</accession>
<dbReference type="PROSITE" id="PS50109">
    <property type="entry name" value="HIS_KIN"/>
    <property type="match status" value="1"/>
</dbReference>
<comment type="catalytic activity">
    <reaction evidence="1">
        <text>ATP + protein L-histidine = ADP + protein N-phospho-L-histidine.</text>
        <dbReference type="EC" id="2.7.13.3"/>
    </reaction>
</comment>
<evidence type="ECO:0000256" key="8">
    <source>
        <dbReference type="ARBA" id="ARBA00022692"/>
    </source>
</evidence>
<gene>
    <name evidence="20" type="ORF">EWE75_09685</name>
</gene>
<keyword evidence="13" id="KW-0902">Two-component regulatory system</keyword>
<dbReference type="Pfam" id="PF00512">
    <property type="entry name" value="HisKA"/>
    <property type="match status" value="1"/>
</dbReference>
<dbReference type="PANTHER" id="PTHR43065:SF46">
    <property type="entry name" value="C4-DICARBOXYLATE TRANSPORT SENSOR PROTEIN DCTB"/>
    <property type="match status" value="1"/>
</dbReference>
<evidence type="ECO:0000256" key="18">
    <source>
        <dbReference type="SAM" id="Phobius"/>
    </source>
</evidence>
<dbReference type="InterPro" id="IPR029151">
    <property type="entry name" value="Sensor-like_sf"/>
</dbReference>
<evidence type="ECO:0000256" key="10">
    <source>
        <dbReference type="ARBA" id="ARBA00022777"/>
    </source>
</evidence>
<evidence type="ECO:0000256" key="3">
    <source>
        <dbReference type="ARBA" id="ARBA00012438"/>
    </source>
</evidence>
<proteinExistence type="predicted"/>
<dbReference type="InterPro" id="IPR003661">
    <property type="entry name" value="HisK_dim/P_dom"/>
</dbReference>
<comment type="subcellular location">
    <subcellularLocation>
        <location evidence="2">Cell inner membrane</location>
        <topology evidence="2">Multi-pass membrane protein</topology>
    </subcellularLocation>
</comment>
<evidence type="ECO:0000313" key="21">
    <source>
        <dbReference type="Proteomes" id="UP000292085"/>
    </source>
</evidence>
<dbReference type="CDD" id="cd00082">
    <property type="entry name" value="HisKA"/>
    <property type="match status" value="1"/>
</dbReference>
<keyword evidence="10 20" id="KW-0418">Kinase</keyword>
<dbReference type="GO" id="GO:0005524">
    <property type="term" value="F:ATP binding"/>
    <property type="evidence" value="ECO:0007669"/>
    <property type="project" value="UniProtKB-KW"/>
</dbReference>
<evidence type="ECO:0000256" key="6">
    <source>
        <dbReference type="ARBA" id="ARBA00022553"/>
    </source>
</evidence>
<dbReference type="Gene3D" id="6.10.250.3020">
    <property type="match status" value="1"/>
</dbReference>
<keyword evidence="17" id="KW-0175">Coiled coil</keyword>
<evidence type="ECO:0000256" key="7">
    <source>
        <dbReference type="ARBA" id="ARBA00022679"/>
    </source>
</evidence>
<keyword evidence="6" id="KW-0597">Phosphoprotein</keyword>
<evidence type="ECO:0000256" key="14">
    <source>
        <dbReference type="ARBA" id="ARBA00023136"/>
    </source>
</evidence>
<dbReference type="SUPFAM" id="SSF55874">
    <property type="entry name" value="ATPase domain of HSP90 chaperone/DNA topoisomerase II/histidine kinase"/>
    <property type="match status" value="1"/>
</dbReference>
<dbReference type="InterPro" id="IPR017055">
    <property type="entry name" value="Sig_transdc_His_kinase_DctB"/>
</dbReference>
<evidence type="ECO:0000256" key="13">
    <source>
        <dbReference type="ARBA" id="ARBA00023012"/>
    </source>
</evidence>
<dbReference type="AlphaFoldDB" id="A0A4Q6Y5E0"/>
<evidence type="ECO:0000256" key="1">
    <source>
        <dbReference type="ARBA" id="ARBA00000085"/>
    </source>
</evidence>
<evidence type="ECO:0000256" key="12">
    <source>
        <dbReference type="ARBA" id="ARBA00022989"/>
    </source>
</evidence>
<feature type="coiled-coil region" evidence="17">
    <location>
        <begin position="345"/>
        <end position="372"/>
    </location>
</feature>
<keyword evidence="12 18" id="KW-1133">Transmembrane helix</keyword>
<dbReference type="EC" id="2.7.13.3" evidence="3"/>
<evidence type="ECO:0000313" key="20">
    <source>
        <dbReference type="EMBL" id="RZF64659.1"/>
    </source>
</evidence>
<comment type="caution">
    <text evidence="20">The sequence shown here is derived from an EMBL/GenBank/DDBJ whole genome shotgun (WGS) entry which is preliminary data.</text>
</comment>
<dbReference type="SMART" id="SM00388">
    <property type="entry name" value="HisKA"/>
    <property type="match status" value="1"/>
</dbReference>
<dbReference type="PRINTS" id="PR00344">
    <property type="entry name" value="BCTRLSENSOR"/>
</dbReference>
<dbReference type="Pfam" id="PF02518">
    <property type="entry name" value="HATPase_c"/>
    <property type="match status" value="1"/>
</dbReference>
<keyword evidence="21" id="KW-1185">Reference proteome</keyword>
<evidence type="ECO:0000256" key="17">
    <source>
        <dbReference type="SAM" id="Coils"/>
    </source>
</evidence>
<dbReference type="RefSeq" id="WP_130156866.1">
    <property type="nucleotide sequence ID" value="NZ_SGIS01000012.1"/>
</dbReference>
<dbReference type="Gene3D" id="3.30.450.20">
    <property type="entry name" value="PAS domain"/>
    <property type="match status" value="2"/>
</dbReference>
<evidence type="ECO:0000256" key="2">
    <source>
        <dbReference type="ARBA" id="ARBA00004429"/>
    </source>
</evidence>
<dbReference type="Gene3D" id="1.10.287.130">
    <property type="match status" value="1"/>
</dbReference>
<evidence type="ECO:0000256" key="16">
    <source>
        <dbReference type="ARBA" id="ARBA00073143"/>
    </source>
</evidence>
<feature type="transmembrane region" description="Helical" evidence="18">
    <location>
        <begin position="301"/>
        <end position="322"/>
    </location>
</feature>
<dbReference type="Proteomes" id="UP000292085">
    <property type="component" value="Unassembled WGS sequence"/>
</dbReference>
<dbReference type="InterPro" id="IPR033479">
    <property type="entry name" value="dCache_1"/>
</dbReference>
<dbReference type="InterPro" id="IPR004358">
    <property type="entry name" value="Sig_transdc_His_kin-like_C"/>
</dbReference>
<dbReference type="PANTHER" id="PTHR43065">
    <property type="entry name" value="SENSOR HISTIDINE KINASE"/>
    <property type="match status" value="1"/>
</dbReference>
<keyword evidence="8 18" id="KW-0812">Transmembrane</keyword>
<dbReference type="OrthoDB" id="7568856at2"/>
<dbReference type="GO" id="GO:0000155">
    <property type="term" value="F:phosphorelay sensor kinase activity"/>
    <property type="evidence" value="ECO:0007669"/>
    <property type="project" value="InterPro"/>
</dbReference>
<dbReference type="Gene3D" id="3.30.565.10">
    <property type="entry name" value="Histidine kinase-like ATPase, C-terminal domain"/>
    <property type="match status" value="1"/>
</dbReference>
<sequence length="590" mass="63997">MMSRSASPLAWSRRIAPAVLAIVAIIAATALFLDRYHLALRTQVIQAEREQTTQQTRAVLRLLESELQKFRLLPAVLGEYPDLRAALRSSRVDPALNDKLAVLKDRTGAAAIFALDRTGRTIAASNARLPTSFVGQDYSFRPYYRLGWSKGGGEYFALGTVSGRPGLYLSRRIEDGAGPIGVIVVKVEFDPIERAWRDGQALSFVTDANGVLLLSSDTALRFRALHPIAPARKAQIKAALQFGGAPLTPLAITIATDGLTTMHDGSLAMTASLPVPVAGWRLYHIEPMDAALKAARQRVQIAAILFAVLLSLLVAAVAWALARRRRTSAARTRLEEEVALRTADLAREMEARATADRRYRQAREELAHANRLGTLGTISAGVAHEINQPVATIRAFAENAVAFLDRAQPDHAATNLREIVAMTDRIGSITAQLRRYARRGVGTIGPLPLAQVVDGVRLLVGDQFRSAGVRLDLPIPDAALMVRAGRVRLEQVLVNLLTNALEAVRGQRDPWVTVTLSQHDDRIIINVRDSGSGIDPAIVDELFMPFATTKAGGLGLGLHIARDIVIEFGGTLDHVAGDDHTLFRMTLASA</sequence>
<dbReference type="EMBL" id="SGIS01000012">
    <property type="protein sequence ID" value="RZF64659.1"/>
    <property type="molecule type" value="Genomic_DNA"/>
</dbReference>
<comment type="function">
    <text evidence="15">Member of the two-component regulatory system DctB/DctD involved in the transport of C4-dicarboxylates. DctB functions as a membrane-associated protein kinase that phosphorylates DctD in response to environmental signals.</text>
</comment>
<feature type="domain" description="Histidine kinase" evidence="19">
    <location>
        <begin position="381"/>
        <end position="590"/>
    </location>
</feature>